<proteinExistence type="inferred from homology"/>
<dbReference type="GO" id="GO:0035145">
    <property type="term" value="C:exon-exon junction complex"/>
    <property type="evidence" value="ECO:0007669"/>
    <property type="project" value="TreeGrafter"/>
</dbReference>
<name>A0A224YXC5_9ACAR</name>
<evidence type="ECO:0000259" key="4">
    <source>
        <dbReference type="SMART" id="SM01273"/>
    </source>
</evidence>
<sequence>MASTEMTALYATDEKGSYIPATQRPDGTWRKARRVKDGYVPQEEVPLYESKGKLWAKSQSGPKYPVGLSKAEIEEYEAKQAAQQQPDAAKKKKKKKKGAAKSAEASASEVAVDQLAATLESQAKIEEPAQPSSSACADPAKRLRNLRKKLRDIEQLKRRIESGELANPEPEQLEKVARQEEIEAQIEELELDGIE</sequence>
<evidence type="ECO:0000256" key="2">
    <source>
        <dbReference type="ARBA" id="ARBA00018898"/>
    </source>
</evidence>
<dbReference type="InterPro" id="IPR039333">
    <property type="entry name" value="PYM1"/>
</dbReference>
<feature type="region of interest" description="Disordered" evidence="3">
    <location>
        <begin position="79"/>
        <end position="110"/>
    </location>
</feature>
<dbReference type="PANTHER" id="PTHR22959:SF0">
    <property type="entry name" value="PARTNER OF Y14 AND MAGO"/>
    <property type="match status" value="1"/>
</dbReference>
<feature type="domain" description="WIBG Mago-binding" evidence="4">
    <location>
        <begin position="15"/>
        <end position="41"/>
    </location>
</feature>
<dbReference type="SUPFAM" id="SSF101931">
    <property type="entry name" value="Pym (Within the bgcn gene intron protein, WIBG), N-terminal domain"/>
    <property type="match status" value="1"/>
</dbReference>
<dbReference type="AlphaFoldDB" id="A0A224YXC5"/>
<dbReference type="EMBL" id="GFPF01010429">
    <property type="protein sequence ID" value="MAA21575.1"/>
    <property type="molecule type" value="Transcribed_RNA"/>
</dbReference>
<evidence type="ECO:0000313" key="5">
    <source>
        <dbReference type="EMBL" id="MAA21575.1"/>
    </source>
</evidence>
<dbReference type="Pfam" id="PF09282">
    <property type="entry name" value="Mago-bind"/>
    <property type="match status" value="1"/>
</dbReference>
<evidence type="ECO:0000256" key="3">
    <source>
        <dbReference type="SAM" id="MobiDB-lite"/>
    </source>
</evidence>
<dbReference type="GO" id="GO:0003723">
    <property type="term" value="F:RNA binding"/>
    <property type="evidence" value="ECO:0007669"/>
    <property type="project" value="TreeGrafter"/>
</dbReference>
<protein>
    <recommendedName>
        <fullName evidence="2">Partner of Y14 and mago</fullName>
    </recommendedName>
</protein>
<dbReference type="PANTHER" id="PTHR22959">
    <property type="entry name" value="PYM PROTEIN"/>
    <property type="match status" value="1"/>
</dbReference>
<reference evidence="5" key="1">
    <citation type="journal article" date="2017" name="Parasit. Vectors">
        <title>Sialotranscriptomics of Rhipicephalus zambeziensis reveals intricate expression profiles of secretory proteins and suggests tight temporal transcriptional regulation during blood-feeding.</title>
        <authorList>
            <person name="de Castro M.H."/>
            <person name="de Klerk D."/>
            <person name="Pienaar R."/>
            <person name="Rees D.J.G."/>
            <person name="Mans B.J."/>
        </authorList>
    </citation>
    <scope>NUCLEOTIDE SEQUENCE</scope>
    <source>
        <tissue evidence="5">Salivary glands</tissue>
    </source>
</reference>
<dbReference type="SMART" id="SM01273">
    <property type="entry name" value="Mago-bind"/>
    <property type="match status" value="1"/>
</dbReference>
<dbReference type="GO" id="GO:1903259">
    <property type="term" value="P:exon-exon junction complex disassembly"/>
    <property type="evidence" value="ECO:0007669"/>
    <property type="project" value="InterPro"/>
</dbReference>
<dbReference type="InterPro" id="IPR015362">
    <property type="entry name" value="WIBG_mago-bd"/>
</dbReference>
<feature type="region of interest" description="Disordered" evidence="3">
    <location>
        <begin position="122"/>
        <end position="141"/>
    </location>
</feature>
<dbReference type="GO" id="GO:0005737">
    <property type="term" value="C:cytoplasm"/>
    <property type="evidence" value="ECO:0007669"/>
    <property type="project" value="TreeGrafter"/>
</dbReference>
<feature type="compositionally biased region" description="Basic residues" evidence="3">
    <location>
        <begin position="90"/>
        <end position="99"/>
    </location>
</feature>
<organism evidence="5">
    <name type="scientific">Rhipicephalus zambeziensis</name>
    <dbReference type="NCBI Taxonomy" id="60191"/>
    <lineage>
        <taxon>Eukaryota</taxon>
        <taxon>Metazoa</taxon>
        <taxon>Ecdysozoa</taxon>
        <taxon>Arthropoda</taxon>
        <taxon>Chelicerata</taxon>
        <taxon>Arachnida</taxon>
        <taxon>Acari</taxon>
        <taxon>Parasitiformes</taxon>
        <taxon>Ixodida</taxon>
        <taxon>Ixodoidea</taxon>
        <taxon>Ixodidae</taxon>
        <taxon>Rhipicephalinae</taxon>
        <taxon>Rhipicephalus</taxon>
        <taxon>Rhipicephalus</taxon>
    </lineage>
</organism>
<evidence type="ECO:0000256" key="1">
    <source>
        <dbReference type="ARBA" id="ARBA00009394"/>
    </source>
</evidence>
<accession>A0A224YXC5</accession>
<comment type="similarity">
    <text evidence="1">Belongs to the pym family.</text>
</comment>
<dbReference type="InterPro" id="IPR036348">
    <property type="entry name" value="WIBG_N_sf"/>
</dbReference>
<feature type="compositionally biased region" description="Low complexity" evidence="3">
    <location>
        <begin position="100"/>
        <end position="109"/>
    </location>
</feature>